<feature type="domain" description="Secretion system C-terminal sorting" evidence="3">
    <location>
        <begin position="277"/>
        <end position="343"/>
    </location>
</feature>
<feature type="signal peptide" evidence="2">
    <location>
        <begin position="1"/>
        <end position="19"/>
    </location>
</feature>
<dbReference type="EMBL" id="CP041637">
    <property type="protein sequence ID" value="QDO94089.1"/>
    <property type="molecule type" value="Genomic_DNA"/>
</dbReference>
<dbReference type="RefSeq" id="WP_143380979.1">
    <property type="nucleotide sequence ID" value="NZ_CP041637.1"/>
</dbReference>
<organism evidence="4 5">
    <name type="scientific">Formosa sediminum</name>
    <dbReference type="NCBI Taxonomy" id="2594004"/>
    <lineage>
        <taxon>Bacteria</taxon>
        <taxon>Pseudomonadati</taxon>
        <taxon>Bacteroidota</taxon>
        <taxon>Flavobacteriia</taxon>
        <taxon>Flavobacteriales</taxon>
        <taxon>Flavobacteriaceae</taxon>
        <taxon>Formosa</taxon>
    </lineage>
</organism>
<dbReference type="OrthoDB" id="832379at2"/>
<dbReference type="KEGG" id="fop:FNB79_08880"/>
<dbReference type="Pfam" id="PF13385">
    <property type="entry name" value="Laminin_G_3"/>
    <property type="match status" value="1"/>
</dbReference>
<dbReference type="Gene3D" id="2.60.120.200">
    <property type="match status" value="1"/>
</dbReference>
<dbReference type="SUPFAM" id="SSF49899">
    <property type="entry name" value="Concanavalin A-like lectins/glucanases"/>
    <property type="match status" value="1"/>
</dbReference>
<accession>A0A516GRF3</accession>
<proteinExistence type="predicted"/>
<name>A0A516GRF3_9FLAO</name>
<evidence type="ECO:0000313" key="4">
    <source>
        <dbReference type="EMBL" id="QDO94089.1"/>
    </source>
</evidence>
<evidence type="ECO:0000256" key="2">
    <source>
        <dbReference type="SAM" id="SignalP"/>
    </source>
</evidence>
<evidence type="ECO:0000256" key="1">
    <source>
        <dbReference type="ARBA" id="ARBA00022729"/>
    </source>
</evidence>
<protein>
    <submittedName>
        <fullName evidence="4">T9SS type A sorting domain-containing protein</fullName>
    </submittedName>
</protein>
<dbReference type="InterPro" id="IPR013320">
    <property type="entry name" value="ConA-like_dom_sf"/>
</dbReference>
<dbReference type="GO" id="GO:0004553">
    <property type="term" value="F:hydrolase activity, hydrolyzing O-glycosyl compounds"/>
    <property type="evidence" value="ECO:0007669"/>
    <property type="project" value="UniProtKB-ARBA"/>
</dbReference>
<evidence type="ECO:0000259" key="3">
    <source>
        <dbReference type="Pfam" id="PF18962"/>
    </source>
</evidence>
<sequence length="345" mass="37595">MKKTLLKTFILFAFTNLSAQDITTGLVFNLGCNSDVNITDGETLTELSSNAATGTIVGEIKPIEGPDGNANSAFNFTSNSHINFVPAAITDLPLGDVSANGRSYALWIKTEIGDTRMQIFSYGTNLKSLHVHLNINQVTTNAGQLNLGFWNTETTQTGPFSTITDNKWHHIVAVVNKTEDGYTTDYYVDNELIETVNLITTDIVNTQIPTTGTAYVDFRIGGRNTEGASLSYTGGLDDVRLYNRALTATDVEALYLAKGNTLSVSEVETTNNFEFKVYPTITSEILNLKSNVNLEQLSIINLNGVVVKTIETPTEKISVSQLTNGLYFIVGKTASNTSTLKFIKK</sequence>
<reference evidence="4 5" key="1">
    <citation type="submission" date="2019-07" db="EMBL/GenBank/DDBJ databases">
        <title>Genome sequencing for Formosa sp. PS13.</title>
        <authorList>
            <person name="Park S.-J."/>
        </authorList>
    </citation>
    <scope>NUCLEOTIDE SEQUENCE [LARGE SCALE GENOMIC DNA]</scope>
    <source>
        <strain evidence="4 5">PS13</strain>
    </source>
</reference>
<evidence type="ECO:0000313" key="5">
    <source>
        <dbReference type="Proteomes" id="UP000319209"/>
    </source>
</evidence>
<dbReference type="GO" id="GO:0005975">
    <property type="term" value="P:carbohydrate metabolic process"/>
    <property type="evidence" value="ECO:0007669"/>
    <property type="project" value="UniProtKB-ARBA"/>
</dbReference>
<gene>
    <name evidence="4" type="ORF">FNB79_08880</name>
</gene>
<feature type="chain" id="PRO_5021858611" evidence="2">
    <location>
        <begin position="20"/>
        <end position="345"/>
    </location>
</feature>
<dbReference type="Proteomes" id="UP000319209">
    <property type="component" value="Chromosome"/>
</dbReference>
<dbReference type="AlphaFoldDB" id="A0A516GRF3"/>
<dbReference type="NCBIfam" id="TIGR04183">
    <property type="entry name" value="Por_Secre_tail"/>
    <property type="match status" value="1"/>
</dbReference>
<dbReference type="Pfam" id="PF18962">
    <property type="entry name" value="Por_Secre_tail"/>
    <property type="match status" value="1"/>
</dbReference>
<dbReference type="InterPro" id="IPR026444">
    <property type="entry name" value="Secre_tail"/>
</dbReference>
<keyword evidence="5" id="KW-1185">Reference proteome</keyword>
<keyword evidence="1 2" id="KW-0732">Signal</keyword>